<reference evidence="2" key="2">
    <citation type="journal article" date="2024" name="Environ. Microbiol.">
        <title>Genome analysis and description of Tunturibacter gen. nov. expands the diversity of Terriglobia in tundra soils.</title>
        <authorList>
            <person name="Messyasz A."/>
            <person name="Mannisto M.K."/>
            <person name="Kerkhof L.J."/>
            <person name="Haggblom M.M."/>
        </authorList>
    </citation>
    <scope>NUCLEOTIDE SEQUENCE</scope>
    <source>
        <strain evidence="2">M8UP23</strain>
    </source>
</reference>
<dbReference type="KEGG" id="temp:RBB75_12445"/>
<dbReference type="AlphaFoldDB" id="A0AAU7ZA53"/>
<sequence>MLKEEEVANYLYIDMSQRRIGSMSRGWESKSVEEQQNQAAAPKPVTANDNAEVAERKRRRQALELQRERILSERTSSPHRRSALTIALADIEEKLSELGWSIHL</sequence>
<proteinExistence type="predicted"/>
<feature type="region of interest" description="Disordered" evidence="1">
    <location>
        <begin position="24"/>
        <end position="58"/>
    </location>
</feature>
<protein>
    <submittedName>
        <fullName evidence="2">Uncharacterized protein</fullName>
    </submittedName>
</protein>
<accession>A0AAU7ZA53</accession>
<evidence type="ECO:0000256" key="1">
    <source>
        <dbReference type="SAM" id="MobiDB-lite"/>
    </source>
</evidence>
<organism evidence="2">
    <name type="scientific">Tunturiibacter empetritectus</name>
    <dbReference type="NCBI Taxonomy" id="3069691"/>
    <lineage>
        <taxon>Bacteria</taxon>
        <taxon>Pseudomonadati</taxon>
        <taxon>Acidobacteriota</taxon>
        <taxon>Terriglobia</taxon>
        <taxon>Terriglobales</taxon>
        <taxon>Acidobacteriaceae</taxon>
        <taxon>Tunturiibacter</taxon>
    </lineage>
</organism>
<dbReference type="RefSeq" id="WP_257030851.1">
    <property type="nucleotide sequence ID" value="NZ_CP132931.1"/>
</dbReference>
<evidence type="ECO:0000313" key="2">
    <source>
        <dbReference type="EMBL" id="XCB25261.1"/>
    </source>
</evidence>
<dbReference type="EMBL" id="CP132932">
    <property type="protein sequence ID" value="XCB25261.1"/>
    <property type="molecule type" value="Genomic_DNA"/>
</dbReference>
<gene>
    <name evidence="2" type="ORF">RBB75_12445</name>
</gene>
<reference evidence="2" key="1">
    <citation type="submission" date="2023-08" db="EMBL/GenBank/DDBJ databases">
        <authorList>
            <person name="Messyasz A."/>
            <person name="Mannisto M.K."/>
            <person name="Kerkhof L.J."/>
            <person name="Haggblom M."/>
        </authorList>
    </citation>
    <scope>NUCLEOTIDE SEQUENCE</scope>
    <source>
        <strain evidence="2">M8UP23</strain>
    </source>
</reference>
<name>A0AAU7ZA53_9BACT</name>